<gene>
    <name evidence="3" type="ORF">DIABBA_LOCUS10429</name>
</gene>
<reference evidence="3" key="1">
    <citation type="submission" date="2022-01" db="EMBL/GenBank/DDBJ databases">
        <authorList>
            <person name="King R."/>
        </authorList>
    </citation>
    <scope>NUCLEOTIDE SEQUENCE</scope>
</reference>
<feature type="compositionally biased region" description="Basic residues" evidence="1">
    <location>
        <begin position="364"/>
        <end position="374"/>
    </location>
</feature>
<dbReference type="Proteomes" id="UP001153709">
    <property type="component" value="Chromosome 7"/>
</dbReference>
<keyword evidence="4" id="KW-1185">Reference proteome</keyword>
<feature type="region of interest" description="Disordered" evidence="1">
    <location>
        <begin position="354"/>
        <end position="374"/>
    </location>
</feature>
<feature type="region of interest" description="Disordered" evidence="1">
    <location>
        <begin position="179"/>
        <end position="198"/>
    </location>
</feature>
<dbReference type="OrthoDB" id="8185397at2759"/>
<feature type="chain" id="PRO_5040276331" evidence="2">
    <location>
        <begin position="24"/>
        <end position="374"/>
    </location>
</feature>
<evidence type="ECO:0000256" key="2">
    <source>
        <dbReference type="SAM" id="SignalP"/>
    </source>
</evidence>
<evidence type="ECO:0000313" key="4">
    <source>
        <dbReference type="Proteomes" id="UP001153709"/>
    </source>
</evidence>
<sequence>MKFYHYKILCLTVLAMLVDESVQTSRKMERKAFEERVIREGMDLWKKQREFELRRKLQEQREIRQMMDTYWPWGKGTDARPRGLRNLRLEELFPNKDYLNNKRYVGSIGFTNKAGGGGAPIFSDGKKITRTCEDPMLRFQFGSKDLRKCVDNTLRYKTNKQQQEEYKKELDKLVEEKKQKEKQEKKESVHFHQEQGWSDEKTLKHLENEAIKSNTHDNKKFNGSNKHISPHITHSKPSTRLDPIAYPKRNFIPVGRNRKLSPLSENKDEGVELVALLAKDRKYPLKIPLCSSDITSEKKMGSNFSFKLVCTSSGSSFSSQSSNVDDPDADPQYVNADDVSSTFTEVFNKNVDTEVPENVTINKPKSRKKKACPH</sequence>
<accession>A0A9N9T5Q6</accession>
<organism evidence="3 4">
    <name type="scientific">Diabrotica balteata</name>
    <name type="common">Banded cucumber beetle</name>
    <dbReference type="NCBI Taxonomy" id="107213"/>
    <lineage>
        <taxon>Eukaryota</taxon>
        <taxon>Metazoa</taxon>
        <taxon>Ecdysozoa</taxon>
        <taxon>Arthropoda</taxon>
        <taxon>Hexapoda</taxon>
        <taxon>Insecta</taxon>
        <taxon>Pterygota</taxon>
        <taxon>Neoptera</taxon>
        <taxon>Endopterygota</taxon>
        <taxon>Coleoptera</taxon>
        <taxon>Polyphaga</taxon>
        <taxon>Cucujiformia</taxon>
        <taxon>Chrysomeloidea</taxon>
        <taxon>Chrysomelidae</taxon>
        <taxon>Galerucinae</taxon>
        <taxon>Diabroticina</taxon>
        <taxon>Diabroticites</taxon>
        <taxon>Diabrotica</taxon>
    </lineage>
</organism>
<protein>
    <submittedName>
        <fullName evidence="3">Uncharacterized protein</fullName>
    </submittedName>
</protein>
<dbReference type="EMBL" id="OU898282">
    <property type="protein sequence ID" value="CAG9837451.1"/>
    <property type="molecule type" value="Genomic_DNA"/>
</dbReference>
<evidence type="ECO:0000313" key="3">
    <source>
        <dbReference type="EMBL" id="CAG9837451.1"/>
    </source>
</evidence>
<feature type="signal peptide" evidence="2">
    <location>
        <begin position="1"/>
        <end position="23"/>
    </location>
</feature>
<feature type="region of interest" description="Disordered" evidence="1">
    <location>
        <begin position="215"/>
        <end position="244"/>
    </location>
</feature>
<keyword evidence="2" id="KW-0732">Signal</keyword>
<name>A0A9N9T5Q6_DIABA</name>
<dbReference type="AlphaFoldDB" id="A0A9N9T5Q6"/>
<evidence type="ECO:0000256" key="1">
    <source>
        <dbReference type="SAM" id="MobiDB-lite"/>
    </source>
</evidence>
<proteinExistence type="predicted"/>